<feature type="domain" description="HAMP" evidence="14">
    <location>
        <begin position="210"/>
        <end position="263"/>
    </location>
</feature>
<evidence type="ECO:0000259" key="12">
    <source>
        <dbReference type="PROSITE" id="PS50111"/>
    </source>
</evidence>
<evidence type="ECO:0000259" key="13">
    <source>
        <dbReference type="PROSITE" id="PS50192"/>
    </source>
</evidence>
<dbReference type="InterPro" id="IPR004089">
    <property type="entry name" value="MCPsignal_dom"/>
</dbReference>
<evidence type="ECO:0000256" key="8">
    <source>
        <dbReference type="ARBA" id="ARBA00029447"/>
    </source>
</evidence>
<evidence type="ECO:0000256" key="6">
    <source>
        <dbReference type="ARBA" id="ARBA00023136"/>
    </source>
</evidence>
<dbReference type="GO" id="GO:0007165">
    <property type="term" value="P:signal transduction"/>
    <property type="evidence" value="ECO:0007669"/>
    <property type="project" value="UniProtKB-KW"/>
</dbReference>
<name>A0A286H1N4_9PROT</name>
<keyword evidence="16" id="KW-1185">Reference proteome</keyword>
<evidence type="ECO:0000256" key="7">
    <source>
        <dbReference type="ARBA" id="ARBA00023224"/>
    </source>
</evidence>
<dbReference type="OrthoDB" id="8320983at2"/>
<evidence type="ECO:0000313" key="15">
    <source>
        <dbReference type="EMBL" id="SOE01376.1"/>
    </source>
</evidence>
<feature type="coiled-coil region" evidence="10">
    <location>
        <begin position="259"/>
        <end position="293"/>
    </location>
</feature>
<dbReference type="InterPro" id="IPR029151">
    <property type="entry name" value="Sensor-like_sf"/>
</dbReference>
<keyword evidence="3" id="KW-0997">Cell inner membrane</keyword>
<keyword evidence="7 9" id="KW-0807">Transducer</keyword>
<organism evidence="15 16">
    <name type="scientific">Caenispirillum bisanense</name>
    <dbReference type="NCBI Taxonomy" id="414052"/>
    <lineage>
        <taxon>Bacteria</taxon>
        <taxon>Pseudomonadati</taxon>
        <taxon>Pseudomonadota</taxon>
        <taxon>Alphaproteobacteria</taxon>
        <taxon>Rhodospirillales</taxon>
        <taxon>Novispirillaceae</taxon>
        <taxon>Caenispirillum</taxon>
    </lineage>
</organism>
<dbReference type="Pfam" id="PF17202">
    <property type="entry name" value="sCache_3_3"/>
    <property type="match status" value="1"/>
</dbReference>
<dbReference type="PROSITE" id="PS50885">
    <property type="entry name" value="HAMP"/>
    <property type="match status" value="1"/>
</dbReference>
<feature type="transmembrane region" description="Helical" evidence="11">
    <location>
        <begin position="190"/>
        <end position="209"/>
    </location>
</feature>
<gene>
    <name evidence="15" type="ORF">SAMN05421508_1186</name>
</gene>
<dbReference type="PROSITE" id="PS50111">
    <property type="entry name" value="CHEMOTAXIS_TRANSDUC_2"/>
    <property type="match status" value="1"/>
</dbReference>
<proteinExistence type="inferred from homology"/>
<evidence type="ECO:0000259" key="14">
    <source>
        <dbReference type="PROSITE" id="PS50885"/>
    </source>
</evidence>
<keyword evidence="6 11" id="KW-0472">Membrane</keyword>
<evidence type="ECO:0000256" key="1">
    <source>
        <dbReference type="ARBA" id="ARBA00004429"/>
    </source>
</evidence>
<evidence type="ECO:0000256" key="4">
    <source>
        <dbReference type="ARBA" id="ARBA00022692"/>
    </source>
</evidence>
<dbReference type="SMART" id="SM00283">
    <property type="entry name" value="MA"/>
    <property type="match status" value="1"/>
</dbReference>
<dbReference type="InterPro" id="IPR003660">
    <property type="entry name" value="HAMP_dom"/>
</dbReference>
<dbReference type="InterPro" id="IPR033463">
    <property type="entry name" value="sCache_3"/>
</dbReference>
<dbReference type="EMBL" id="OCNJ01000018">
    <property type="protein sequence ID" value="SOE01376.1"/>
    <property type="molecule type" value="Genomic_DNA"/>
</dbReference>
<evidence type="ECO:0000313" key="16">
    <source>
        <dbReference type="Proteomes" id="UP000219621"/>
    </source>
</evidence>
<evidence type="ECO:0000256" key="9">
    <source>
        <dbReference type="PROSITE-ProRule" id="PRU00284"/>
    </source>
</evidence>
<dbReference type="SUPFAM" id="SSF103190">
    <property type="entry name" value="Sensory domain-like"/>
    <property type="match status" value="1"/>
</dbReference>
<dbReference type="PROSITE" id="PS50192">
    <property type="entry name" value="T_SNARE"/>
    <property type="match status" value="1"/>
</dbReference>
<keyword evidence="10" id="KW-0175">Coiled coil</keyword>
<dbReference type="Gene3D" id="6.10.340.10">
    <property type="match status" value="1"/>
</dbReference>
<dbReference type="PANTHER" id="PTHR32089:SF112">
    <property type="entry name" value="LYSOZYME-LIKE PROTEIN-RELATED"/>
    <property type="match status" value="1"/>
</dbReference>
<dbReference type="Pfam" id="PF00672">
    <property type="entry name" value="HAMP"/>
    <property type="match status" value="1"/>
</dbReference>
<protein>
    <submittedName>
        <fullName evidence="15">Methyl-accepting chemotaxis sensory transducer</fullName>
    </submittedName>
</protein>
<evidence type="ECO:0000256" key="3">
    <source>
        <dbReference type="ARBA" id="ARBA00022519"/>
    </source>
</evidence>
<feature type="domain" description="Methyl-accepting transducer" evidence="12">
    <location>
        <begin position="297"/>
        <end position="540"/>
    </location>
</feature>
<dbReference type="AlphaFoldDB" id="A0A286H1N4"/>
<evidence type="ECO:0000256" key="2">
    <source>
        <dbReference type="ARBA" id="ARBA00022475"/>
    </source>
</evidence>
<accession>A0A286H1N4</accession>
<dbReference type="GO" id="GO:0005886">
    <property type="term" value="C:plasma membrane"/>
    <property type="evidence" value="ECO:0007669"/>
    <property type="project" value="UniProtKB-SubCell"/>
</dbReference>
<sequence>MKTVKTGLSLSTRIVLFTLAAIALLLAAVLAVTWTVTRAEMMEQAQRAQESNMRVAWDVLRSYGDGVTLRDGRLTIGDTVLDGNDPVADRIQALVGGTATLFNGDLRVATNVRKPDGSRAVGTRLAQGPVYDAVLKNGRPFRGEAEILGEAYFTAYDPIKDTTGRVVGVLFVGLKAEQFLHTVDILTLDIALLGFGAAIVIGAGALWFLRRQMRLVHDLEHVMGRLADDDTTIDIPGRDRRDELGAMARAVAVFRDGAIERHRLEARQREDERRAEEERRAGLLAMADALENALSGVAEQVAAASGQMRATAAGLTDGARTAEERSEAVNSGAAEANASVQTVAAATEQLAASIAEIGRQAQASVSVSQDAVARVSESERMVGDLVESARRIGEVVGLIQDVAEQTNLLALNATIEAARAGDAGKGFAVVANEVKQLAMQTERATAEIGSLIGGIQESTTNTVQSIHAIAGVMDRVSDIASAIAGAVEEQNAATAEISRNTEQAARGVQAVSAGIADVTGIVHQTEQGAEDVLQASGALTDQAGVLRRELDGFLARLRAG</sequence>
<evidence type="ECO:0000256" key="11">
    <source>
        <dbReference type="SAM" id="Phobius"/>
    </source>
</evidence>
<keyword evidence="4 11" id="KW-0812">Transmembrane</keyword>
<dbReference type="SUPFAM" id="SSF58104">
    <property type="entry name" value="Methyl-accepting chemotaxis protein (MCP) signaling domain"/>
    <property type="match status" value="1"/>
</dbReference>
<keyword evidence="5 11" id="KW-1133">Transmembrane helix</keyword>
<keyword evidence="2" id="KW-1003">Cell membrane</keyword>
<comment type="similarity">
    <text evidence="8">Belongs to the methyl-accepting chemotaxis (MCP) protein family.</text>
</comment>
<reference evidence="16" key="1">
    <citation type="submission" date="2017-09" db="EMBL/GenBank/DDBJ databases">
        <authorList>
            <person name="Varghese N."/>
            <person name="Submissions S."/>
        </authorList>
    </citation>
    <scope>NUCLEOTIDE SEQUENCE [LARGE SCALE GENOMIC DNA]</scope>
    <source>
        <strain evidence="16">USBA 140</strain>
    </source>
</reference>
<dbReference type="Gene3D" id="1.10.287.950">
    <property type="entry name" value="Methyl-accepting chemotaxis protein"/>
    <property type="match status" value="1"/>
</dbReference>
<dbReference type="InterPro" id="IPR000727">
    <property type="entry name" value="T_SNARE_dom"/>
</dbReference>
<dbReference type="Pfam" id="PF00015">
    <property type="entry name" value="MCPsignal"/>
    <property type="match status" value="1"/>
</dbReference>
<evidence type="ECO:0000256" key="5">
    <source>
        <dbReference type="ARBA" id="ARBA00022989"/>
    </source>
</evidence>
<comment type="subcellular location">
    <subcellularLocation>
        <location evidence="1">Cell inner membrane</location>
        <topology evidence="1">Multi-pass membrane protein</topology>
    </subcellularLocation>
</comment>
<dbReference type="PANTHER" id="PTHR32089">
    <property type="entry name" value="METHYL-ACCEPTING CHEMOTAXIS PROTEIN MCPB"/>
    <property type="match status" value="1"/>
</dbReference>
<dbReference type="RefSeq" id="WP_097281613.1">
    <property type="nucleotide sequence ID" value="NZ_OCNJ01000018.1"/>
</dbReference>
<dbReference type="Proteomes" id="UP000219621">
    <property type="component" value="Unassembled WGS sequence"/>
</dbReference>
<feature type="domain" description="T-SNARE coiled-coil homology" evidence="13">
    <location>
        <begin position="456"/>
        <end position="518"/>
    </location>
</feature>
<dbReference type="SMART" id="SM00304">
    <property type="entry name" value="HAMP"/>
    <property type="match status" value="1"/>
</dbReference>
<evidence type="ECO:0000256" key="10">
    <source>
        <dbReference type="SAM" id="Coils"/>
    </source>
</evidence>